<name>A0ABD0M1L7_9CAEN</name>
<evidence type="ECO:0000313" key="2">
    <source>
        <dbReference type="Proteomes" id="UP001519460"/>
    </source>
</evidence>
<evidence type="ECO:0000313" key="1">
    <source>
        <dbReference type="EMBL" id="KAK7505401.1"/>
    </source>
</evidence>
<accession>A0ABD0M1L7</accession>
<dbReference type="Proteomes" id="UP001519460">
    <property type="component" value="Unassembled WGS sequence"/>
</dbReference>
<dbReference type="EMBL" id="JACVVK020000011">
    <property type="protein sequence ID" value="KAK7505401.1"/>
    <property type="molecule type" value="Genomic_DNA"/>
</dbReference>
<gene>
    <name evidence="1" type="ORF">BaRGS_00003563</name>
</gene>
<reference evidence="1 2" key="1">
    <citation type="journal article" date="2023" name="Sci. Data">
        <title>Genome assembly of the Korean intertidal mud-creeper Batillaria attramentaria.</title>
        <authorList>
            <person name="Patra A.K."/>
            <person name="Ho P.T."/>
            <person name="Jun S."/>
            <person name="Lee S.J."/>
            <person name="Kim Y."/>
            <person name="Won Y.J."/>
        </authorList>
    </citation>
    <scope>NUCLEOTIDE SEQUENCE [LARGE SCALE GENOMIC DNA]</scope>
    <source>
        <strain evidence="1">Wonlab-2016</strain>
    </source>
</reference>
<organism evidence="1 2">
    <name type="scientific">Batillaria attramentaria</name>
    <dbReference type="NCBI Taxonomy" id="370345"/>
    <lineage>
        <taxon>Eukaryota</taxon>
        <taxon>Metazoa</taxon>
        <taxon>Spiralia</taxon>
        <taxon>Lophotrochozoa</taxon>
        <taxon>Mollusca</taxon>
        <taxon>Gastropoda</taxon>
        <taxon>Caenogastropoda</taxon>
        <taxon>Sorbeoconcha</taxon>
        <taxon>Cerithioidea</taxon>
        <taxon>Batillariidae</taxon>
        <taxon>Batillaria</taxon>
    </lineage>
</organism>
<keyword evidence="2" id="KW-1185">Reference proteome</keyword>
<comment type="caution">
    <text evidence="1">The sequence shown here is derived from an EMBL/GenBank/DDBJ whole genome shotgun (WGS) entry which is preliminary data.</text>
</comment>
<protein>
    <submittedName>
        <fullName evidence="1">Uncharacterized protein</fullName>
    </submittedName>
</protein>
<dbReference type="AlphaFoldDB" id="A0ABD0M1L7"/>
<proteinExistence type="predicted"/>
<sequence>MQLHAECRMSSAFEWTHDRFGSLSSVILNNQPYVPPSATRSPYGCPEGHPILALTLREERRHLVSRSQCHCQDMPWAPNCRS</sequence>